<evidence type="ECO:0000256" key="1">
    <source>
        <dbReference type="SAM" id="MobiDB-lite"/>
    </source>
</evidence>
<keyword evidence="3" id="KW-1185">Reference proteome</keyword>
<sequence>MKVIDYLLKANFQLIFLNVGMTASRQLTDLLNKKQGLIFGASIATRRRFKLCTIGSTSDAIVRQFKNIMYCKYQDARALVERAGRLGLHEHLATALSAWNTELSETPWASDGEDLPSMSARPKAK</sequence>
<dbReference type="EMBL" id="JWZX01003226">
    <property type="protein sequence ID" value="KOO23038.1"/>
    <property type="molecule type" value="Genomic_DNA"/>
</dbReference>
<dbReference type="Proteomes" id="UP000037460">
    <property type="component" value="Unassembled WGS sequence"/>
</dbReference>
<gene>
    <name evidence="2" type="ORF">Ctob_001731</name>
</gene>
<comment type="caution">
    <text evidence="2">The sequence shown here is derived from an EMBL/GenBank/DDBJ whole genome shotgun (WGS) entry which is preliminary data.</text>
</comment>
<protein>
    <submittedName>
        <fullName evidence="2">Uncharacterized protein</fullName>
    </submittedName>
</protein>
<dbReference type="AlphaFoldDB" id="A0A0M0JA06"/>
<evidence type="ECO:0000313" key="3">
    <source>
        <dbReference type="Proteomes" id="UP000037460"/>
    </source>
</evidence>
<reference evidence="3" key="1">
    <citation type="journal article" date="2015" name="PLoS Genet.">
        <title>Genome Sequence and Transcriptome Analyses of Chrysochromulina tobin: Metabolic Tools for Enhanced Algal Fitness in the Prominent Order Prymnesiales (Haptophyceae).</title>
        <authorList>
            <person name="Hovde B.T."/>
            <person name="Deodato C.R."/>
            <person name="Hunsperger H.M."/>
            <person name="Ryken S.A."/>
            <person name="Yost W."/>
            <person name="Jha R.K."/>
            <person name="Patterson J."/>
            <person name="Monnat R.J. Jr."/>
            <person name="Barlow S.B."/>
            <person name="Starkenburg S.R."/>
            <person name="Cattolico R.A."/>
        </authorList>
    </citation>
    <scope>NUCLEOTIDE SEQUENCE</scope>
    <source>
        <strain evidence="3">CCMP291</strain>
    </source>
</reference>
<feature type="region of interest" description="Disordered" evidence="1">
    <location>
        <begin position="106"/>
        <end position="125"/>
    </location>
</feature>
<accession>A0A0M0JA06</accession>
<organism evidence="2 3">
    <name type="scientific">Chrysochromulina tobinii</name>
    <dbReference type="NCBI Taxonomy" id="1460289"/>
    <lineage>
        <taxon>Eukaryota</taxon>
        <taxon>Haptista</taxon>
        <taxon>Haptophyta</taxon>
        <taxon>Prymnesiophyceae</taxon>
        <taxon>Prymnesiales</taxon>
        <taxon>Chrysochromulinaceae</taxon>
        <taxon>Chrysochromulina</taxon>
    </lineage>
</organism>
<name>A0A0M0JA06_9EUKA</name>
<proteinExistence type="predicted"/>
<evidence type="ECO:0000313" key="2">
    <source>
        <dbReference type="EMBL" id="KOO23038.1"/>
    </source>
</evidence>